<organism evidence="1 2">
    <name type="scientific">Marchantia polymorpha</name>
    <name type="common">Common liverwort</name>
    <name type="synonym">Marchantia aquatica</name>
    <dbReference type="NCBI Taxonomy" id="3197"/>
    <lineage>
        <taxon>Eukaryota</taxon>
        <taxon>Viridiplantae</taxon>
        <taxon>Streptophyta</taxon>
        <taxon>Embryophyta</taxon>
        <taxon>Marchantiophyta</taxon>
        <taxon>Marchantiopsida</taxon>
        <taxon>Marchantiidae</taxon>
        <taxon>Marchantiales</taxon>
        <taxon>Marchantiaceae</taxon>
        <taxon>Marchantia</taxon>
    </lineage>
</organism>
<evidence type="ECO:0000313" key="1">
    <source>
        <dbReference type="EMBL" id="PTQ45736.1"/>
    </source>
</evidence>
<dbReference type="AlphaFoldDB" id="A0A2R6XI15"/>
<gene>
    <name evidence="1" type="ORF">MARPO_0013s0003</name>
</gene>
<dbReference type="EMBL" id="KZ772685">
    <property type="protein sequence ID" value="PTQ45736.1"/>
    <property type="molecule type" value="Genomic_DNA"/>
</dbReference>
<protein>
    <submittedName>
        <fullName evidence="1">Uncharacterized protein</fullName>
    </submittedName>
</protein>
<accession>A0A2R6XI15</accession>
<reference evidence="2" key="1">
    <citation type="journal article" date="2017" name="Cell">
        <title>Insights into land plant evolution garnered from the Marchantia polymorpha genome.</title>
        <authorList>
            <person name="Bowman J.L."/>
            <person name="Kohchi T."/>
            <person name="Yamato K.T."/>
            <person name="Jenkins J."/>
            <person name="Shu S."/>
            <person name="Ishizaki K."/>
            <person name="Yamaoka S."/>
            <person name="Nishihama R."/>
            <person name="Nakamura Y."/>
            <person name="Berger F."/>
            <person name="Adam C."/>
            <person name="Aki S.S."/>
            <person name="Althoff F."/>
            <person name="Araki T."/>
            <person name="Arteaga-Vazquez M.A."/>
            <person name="Balasubrmanian S."/>
            <person name="Barry K."/>
            <person name="Bauer D."/>
            <person name="Boehm C.R."/>
            <person name="Briginshaw L."/>
            <person name="Caballero-Perez J."/>
            <person name="Catarino B."/>
            <person name="Chen F."/>
            <person name="Chiyoda S."/>
            <person name="Chovatia M."/>
            <person name="Davies K.M."/>
            <person name="Delmans M."/>
            <person name="Demura T."/>
            <person name="Dierschke T."/>
            <person name="Dolan L."/>
            <person name="Dorantes-Acosta A.E."/>
            <person name="Eklund D.M."/>
            <person name="Florent S.N."/>
            <person name="Flores-Sandoval E."/>
            <person name="Fujiyama A."/>
            <person name="Fukuzawa H."/>
            <person name="Galik B."/>
            <person name="Grimanelli D."/>
            <person name="Grimwood J."/>
            <person name="Grossniklaus U."/>
            <person name="Hamada T."/>
            <person name="Haseloff J."/>
            <person name="Hetherington A.J."/>
            <person name="Higo A."/>
            <person name="Hirakawa Y."/>
            <person name="Hundley H.N."/>
            <person name="Ikeda Y."/>
            <person name="Inoue K."/>
            <person name="Inoue S.I."/>
            <person name="Ishida S."/>
            <person name="Jia Q."/>
            <person name="Kakita M."/>
            <person name="Kanazawa T."/>
            <person name="Kawai Y."/>
            <person name="Kawashima T."/>
            <person name="Kennedy M."/>
            <person name="Kinose K."/>
            <person name="Kinoshita T."/>
            <person name="Kohara Y."/>
            <person name="Koide E."/>
            <person name="Komatsu K."/>
            <person name="Kopischke S."/>
            <person name="Kubo M."/>
            <person name="Kyozuka J."/>
            <person name="Lagercrantz U."/>
            <person name="Lin S.S."/>
            <person name="Lindquist E."/>
            <person name="Lipzen A.M."/>
            <person name="Lu C.W."/>
            <person name="De Luna E."/>
            <person name="Martienssen R.A."/>
            <person name="Minamino N."/>
            <person name="Mizutani M."/>
            <person name="Mizutani M."/>
            <person name="Mochizuki N."/>
            <person name="Monte I."/>
            <person name="Mosher R."/>
            <person name="Nagasaki H."/>
            <person name="Nakagami H."/>
            <person name="Naramoto S."/>
            <person name="Nishitani K."/>
            <person name="Ohtani M."/>
            <person name="Okamoto T."/>
            <person name="Okumura M."/>
            <person name="Phillips J."/>
            <person name="Pollak B."/>
            <person name="Reinders A."/>
            <person name="Rovekamp M."/>
            <person name="Sano R."/>
            <person name="Sawa S."/>
            <person name="Schmid M.W."/>
            <person name="Shirakawa M."/>
            <person name="Solano R."/>
            <person name="Spunde A."/>
            <person name="Suetsugu N."/>
            <person name="Sugano S."/>
            <person name="Sugiyama A."/>
            <person name="Sun R."/>
            <person name="Suzuki Y."/>
            <person name="Takenaka M."/>
            <person name="Takezawa D."/>
            <person name="Tomogane H."/>
            <person name="Tsuzuki M."/>
            <person name="Ueda T."/>
            <person name="Umeda M."/>
            <person name="Ward J.M."/>
            <person name="Watanabe Y."/>
            <person name="Yazaki K."/>
            <person name="Yokoyama R."/>
            <person name="Yoshitake Y."/>
            <person name="Yotsui I."/>
            <person name="Zachgo S."/>
            <person name="Schmutz J."/>
        </authorList>
    </citation>
    <scope>NUCLEOTIDE SEQUENCE [LARGE SCALE GENOMIC DNA]</scope>
    <source>
        <strain evidence="2">Tak-1</strain>
    </source>
</reference>
<evidence type="ECO:0000313" key="2">
    <source>
        <dbReference type="Proteomes" id="UP000244005"/>
    </source>
</evidence>
<sequence length="91" mass="10222">MCKFVQRWRSGSRIVRSMILAGIRNIRIIELLVSREHFATRLAHASALHSLSVDAIVRHRVSETSTTSLRLADGSNGAPFHSFESEMVRCS</sequence>
<dbReference type="Gramene" id="Mp8g14450.1">
    <property type="protein sequence ID" value="Mp8g14450.1.cds1"/>
    <property type="gene ID" value="Mp8g14450"/>
</dbReference>
<keyword evidence="2" id="KW-1185">Reference proteome</keyword>
<proteinExistence type="predicted"/>
<dbReference type="Proteomes" id="UP000244005">
    <property type="component" value="Unassembled WGS sequence"/>
</dbReference>
<name>A0A2R6XI15_MARPO</name>